<proteinExistence type="predicted"/>
<gene>
    <name evidence="2" type="ORF">MICPUN_53913</name>
</gene>
<protein>
    <submittedName>
        <fullName evidence="2">Uncharacterized protein</fullName>
    </submittedName>
</protein>
<sequence length="208" mass="22202">MSTPVLRSPIAPHARALARLHSPRTAHRPAAGPRRSRPGAAIVVVTRAAAASKGADTTGASGKKGKTNVTDMYVALREMERAAEEAETECVLNASNSSEQSKCTERYLEAAEEIEAAKLAALASGTGAQEERLIAKAAVKKARADRISELATAAEDELDCVSAGGGAECTVAFNDAWDRAEERERDAVMRHRSLLRRWVNQHKASGSR</sequence>
<dbReference type="Proteomes" id="UP000002009">
    <property type="component" value="Chromosome 2"/>
</dbReference>
<name>C1DZ79_MICCC</name>
<feature type="region of interest" description="Disordered" evidence="1">
    <location>
        <begin position="15"/>
        <end position="39"/>
    </location>
</feature>
<dbReference type="AlphaFoldDB" id="C1DZ79"/>
<evidence type="ECO:0000313" key="2">
    <source>
        <dbReference type="EMBL" id="ACO61561.1"/>
    </source>
</evidence>
<organism evidence="2 3">
    <name type="scientific">Micromonas commoda (strain RCC299 / NOUM17 / CCMP2709)</name>
    <name type="common">Picoplanktonic green alga</name>
    <dbReference type="NCBI Taxonomy" id="296587"/>
    <lineage>
        <taxon>Eukaryota</taxon>
        <taxon>Viridiplantae</taxon>
        <taxon>Chlorophyta</taxon>
        <taxon>Mamiellophyceae</taxon>
        <taxon>Mamiellales</taxon>
        <taxon>Mamiellaceae</taxon>
        <taxon>Micromonas</taxon>
    </lineage>
</organism>
<evidence type="ECO:0000256" key="1">
    <source>
        <dbReference type="SAM" id="MobiDB-lite"/>
    </source>
</evidence>
<dbReference type="OMA" id="AFNDAWD"/>
<dbReference type="EMBL" id="CP001323">
    <property type="protein sequence ID" value="ACO61561.1"/>
    <property type="molecule type" value="Genomic_DNA"/>
</dbReference>
<feature type="compositionally biased region" description="Low complexity" evidence="1">
    <location>
        <begin position="28"/>
        <end position="39"/>
    </location>
</feature>
<dbReference type="GeneID" id="8241004"/>
<evidence type="ECO:0000313" key="3">
    <source>
        <dbReference type="Proteomes" id="UP000002009"/>
    </source>
</evidence>
<feature type="compositionally biased region" description="Basic residues" evidence="1">
    <location>
        <begin position="16"/>
        <end position="27"/>
    </location>
</feature>
<dbReference type="InParanoid" id="C1DZ79"/>
<dbReference type="KEGG" id="mis:MICPUN_53913"/>
<accession>C1DZ79</accession>
<keyword evidence="3" id="KW-1185">Reference proteome</keyword>
<dbReference type="RefSeq" id="XP_002500303.1">
    <property type="nucleotide sequence ID" value="XM_002500257.1"/>
</dbReference>
<reference evidence="2 3" key="1">
    <citation type="journal article" date="2009" name="Science">
        <title>Green evolution and dynamic adaptations revealed by genomes of the marine picoeukaryotes Micromonas.</title>
        <authorList>
            <person name="Worden A.Z."/>
            <person name="Lee J.H."/>
            <person name="Mock T."/>
            <person name="Rouze P."/>
            <person name="Simmons M.P."/>
            <person name="Aerts A.L."/>
            <person name="Allen A.E."/>
            <person name="Cuvelier M.L."/>
            <person name="Derelle E."/>
            <person name="Everett M.V."/>
            <person name="Foulon E."/>
            <person name="Grimwood J."/>
            <person name="Gundlach H."/>
            <person name="Henrissat B."/>
            <person name="Napoli C."/>
            <person name="McDonald S.M."/>
            <person name="Parker M.S."/>
            <person name="Rombauts S."/>
            <person name="Salamov A."/>
            <person name="Von Dassow P."/>
            <person name="Badger J.H."/>
            <person name="Coutinho P.M."/>
            <person name="Demir E."/>
            <person name="Dubchak I."/>
            <person name="Gentemann C."/>
            <person name="Eikrem W."/>
            <person name="Gready J.E."/>
            <person name="John U."/>
            <person name="Lanier W."/>
            <person name="Lindquist E.A."/>
            <person name="Lucas S."/>
            <person name="Mayer K.F."/>
            <person name="Moreau H."/>
            <person name="Not F."/>
            <person name="Otillar R."/>
            <person name="Panaud O."/>
            <person name="Pangilinan J."/>
            <person name="Paulsen I."/>
            <person name="Piegu B."/>
            <person name="Poliakov A."/>
            <person name="Robbens S."/>
            <person name="Schmutz J."/>
            <person name="Toulza E."/>
            <person name="Wyss T."/>
            <person name="Zelensky A."/>
            <person name="Zhou K."/>
            <person name="Armbrust E.V."/>
            <person name="Bhattacharya D."/>
            <person name="Goodenough U.W."/>
            <person name="Van de Peer Y."/>
            <person name="Grigoriev I.V."/>
        </authorList>
    </citation>
    <scope>NUCLEOTIDE SEQUENCE [LARGE SCALE GENOMIC DNA]</scope>
    <source>
        <strain evidence="3">RCC299 / NOUM17</strain>
    </source>
</reference>